<gene>
    <name evidence="1" type="ORF">O9U_03320</name>
</gene>
<dbReference type="EMBL" id="CBLU010000014">
    <property type="protein sequence ID" value="CDG04908.1"/>
    <property type="molecule type" value="Genomic_DNA"/>
</dbReference>
<name>S6EZT8_LACLL</name>
<comment type="caution">
    <text evidence="1">The sequence shown here is derived from an EMBL/GenBank/DDBJ whole genome shotgun (WGS) entry which is preliminary data.</text>
</comment>
<sequence length="21" mass="2521">MTLVIINYGNNWIVTLSWRNL</sequence>
<reference evidence="1 2" key="1">
    <citation type="journal article" date="2013" name="Appl. Environ. Microbiol.">
        <title>The Carbohydrate Metabolism Signature of Lactococcus lactis Strain A12 Reveals Its Sourdough Ecosystem Origin.</title>
        <authorList>
            <person name="Passerini D."/>
            <person name="Coddeville M."/>
            <person name="Le Bourgeois P."/>
            <person name="Loubiere P."/>
            <person name="Ritzenthaler P."/>
            <person name="Fontagne-Faucher C."/>
            <person name="Daveran-Mingot M.L."/>
            <person name="Cocaign-Bousquet M."/>
        </authorList>
    </citation>
    <scope>NUCLEOTIDE SEQUENCE [LARGE SCALE GENOMIC DNA]</scope>
    <source>
        <strain evidence="1 2">A12</strain>
    </source>
</reference>
<accession>S6EZT8</accession>
<evidence type="ECO:0000313" key="1">
    <source>
        <dbReference type="EMBL" id="CDG04908.1"/>
    </source>
</evidence>
<evidence type="ECO:0000313" key="2">
    <source>
        <dbReference type="Proteomes" id="UP000015361"/>
    </source>
</evidence>
<protein>
    <submittedName>
        <fullName evidence="1">Uncharacterized protein</fullName>
    </submittedName>
</protein>
<organism evidence="1 2">
    <name type="scientific">Lactococcus lactis subsp. lactis A12</name>
    <dbReference type="NCBI Taxonomy" id="1137134"/>
    <lineage>
        <taxon>Bacteria</taxon>
        <taxon>Bacillati</taxon>
        <taxon>Bacillota</taxon>
        <taxon>Bacilli</taxon>
        <taxon>Lactobacillales</taxon>
        <taxon>Streptococcaceae</taxon>
        <taxon>Lactococcus</taxon>
    </lineage>
</organism>
<proteinExistence type="predicted"/>
<dbReference type="Proteomes" id="UP000015361">
    <property type="component" value="Unassembled WGS sequence"/>
</dbReference>
<dbReference type="AlphaFoldDB" id="S6EZT8"/>